<evidence type="ECO:0000313" key="3">
    <source>
        <dbReference type="Proteomes" id="UP000015101"/>
    </source>
</evidence>
<accession>T1EXG0</accession>
<dbReference type="EMBL" id="AMQM01002204">
    <property type="status" value="NOT_ANNOTATED_CDS"/>
    <property type="molecule type" value="Genomic_DNA"/>
</dbReference>
<name>T1EXG0_HELRO</name>
<dbReference type="HOGENOM" id="CLU_1798559_0_0_1"/>
<sequence>MTDLPREEGTFAGRHINSISQAPSITSLTQNNYFSNYANLFRPIQQDTTRYNKIQQDTTRYNKIPQDTTRYNKIQQDTTRYNKIPQDTTRYNKIPQDTTRYNSLQRQPAMFNDIETLIRILRNMKQQQDRNLVQTASGACKYGE</sequence>
<dbReference type="Proteomes" id="UP000015101">
    <property type="component" value="Unassembled WGS sequence"/>
</dbReference>
<dbReference type="KEGG" id="hro:HELRODRAFT_165914"/>
<reference evidence="1 3" key="2">
    <citation type="journal article" date="2013" name="Nature">
        <title>Insights into bilaterian evolution from three spiralian genomes.</title>
        <authorList>
            <person name="Simakov O."/>
            <person name="Marletaz F."/>
            <person name="Cho S.J."/>
            <person name="Edsinger-Gonzales E."/>
            <person name="Havlak P."/>
            <person name="Hellsten U."/>
            <person name="Kuo D.H."/>
            <person name="Larsson T."/>
            <person name="Lv J."/>
            <person name="Arendt D."/>
            <person name="Savage R."/>
            <person name="Osoegawa K."/>
            <person name="de Jong P."/>
            <person name="Grimwood J."/>
            <person name="Chapman J.A."/>
            <person name="Shapiro H."/>
            <person name="Aerts A."/>
            <person name="Otillar R.P."/>
            <person name="Terry A.Y."/>
            <person name="Boore J.L."/>
            <person name="Grigoriev I.V."/>
            <person name="Lindberg D.R."/>
            <person name="Seaver E.C."/>
            <person name="Weisblat D.A."/>
            <person name="Putnam N.H."/>
            <person name="Rokhsar D.S."/>
        </authorList>
    </citation>
    <scope>NUCLEOTIDE SEQUENCE</scope>
</reference>
<dbReference type="eggNOG" id="ENOG502TGYR">
    <property type="taxonomic scope" value="Eukaryota"/>
</dbReference>
<dbReference type="OrthoDB" id="9950129at2759"/>
<gene>
    <name evidence="2" type="primary">20201260</name>
    <name evidence="1" type="ORF">HELRODRAFT_165914</name>
</gene>
<dbReference type="EMBL" id="KB097753">
    <property type="protein sequence ID" value="ESN90271.1"/>
    <property type="molecule type" value="Genomic_DNA"/>
</dbReference>
<proteinExistence type="predicted"/>
<reference evidence="2" key="3">
    <citation type="submission" date="2015-06" db="UniProtKB">
        <authorList>
            <consortium name="EnsemblMetazoa"/>
        </authorList>
    </citation>
    <scope>IDENTIFICATION</scope>
</reference>
<evidence type="ECO:0000313" key="1">
    <source>
        <dbReference type="EMBL" id="ESN90271.1"/>
    </source>
</evidence>
<reference evidence="3" key="1">
    <citation type="submission" date="2012-12" db="EMBL/GenBank/DDBJ databases">
        <authorList>
            <person name="Hellsten U."/>
            <person name="Grimwood J."/>
            <person name="Chapman J.A."/>
            <person name="Shapiro H."/>
            <person name="Aerts A."/>
            <person name="Otillar R.P."/>
            <person name="Terry A.Y."/>
            <person name="Boore J.L."/>
            <person name="Simakov O."/>
            <person name="Marletaz F."/>
            <person name="Cho S.-J."/>
            <person name="Edsinger-Gonzales E."/>
            <person name="Havlak P."/>
            <person name="Kuo D.-H."/>
            <person name="Larsson T."/>
            <person name="Lv J."/>
            <person name="Arendt D."/>
            <person name="Savage R."/>
            <person name="Osoegawa K."/>
            <person name="de Jong P."/>
            <person name="Lindberg D.R."/>
            <person name="Seaver E.C."/>
            <person name="Weisblat D.A."/>
            <person name="Putnam N.H."/>
            <person name="Grigoriev I.V."/>
            <person name="Rokhsar D.S."/>
        </authorList>
    </citation>
    <scope>NUCLEOTIDE SEQUENCE</scope>
</reference>
<dbReference type="InParanoid" id="T1EXG0"/>
<dbReference type="RefSeq" id="XP_009031232.1">
    <property type="nucleotide sequence ID" value="XM_009032984.1"/>
</dbReference>
<dbReference type="EnsemblMetazoa" id="HelroT165914">
    <property type="protein sequence ID" value="HelroP165914"/>
    <property type="gene ID" value="HelroG165914"/>
</dbReference>
<dbReference type="AlphaFoldDB" id="T1EXG0"/>
<keyword evidence="3" id="KW-1185">Reference proteome</keyword>
<dbReference type="GeneID" id="20201260"/>
<protein>
    <submittedName>
        <fullName evidence="1 2">Uncharacterized protein</fullName>
    </submittedName>
</protein>
<evidence type="ECO:0000313" key="2">
    <source>
        <dbReference type="EnsemblMetazoa" id="HelroP165914"/>
    </source>
</evidence>
<dbReference type="CTD" id="20201260"/>
<organism evidence="2 3">
    <name type="scientific">Helobdella robusta</name>
    <name type="common">Californian leech</name>
    <dbReference type="NCBI Taxonomy" id="6412"/>
    <lineage>
        <taxon>Eukaryota</taxon>
        <taxon>Metazoa</taxon>
        <taxon>Spiralia</taxon>
        <taxon>Lophotrochozoa</taxon>
        <taxon>Annelida</taxon>
        <taxon>Clitellata</taxon>
        <taxon>Hirudinea</taxon>
        <taxon>Rhynchobdellida</taxon>
        <taxon>Glossiphoniidae</taxon>
        <taxon>Helobdella</taxon>
    </lineage>
</organism>